<gene>
    <name evidence="3" type="ORF">ACFYNQ_20230</name>
</gene>
<evidence type="ECO:0000313" key="4">
    <source>
        <dbReference type="Proteomes" id="UP001601303"/>
    </source>
</evidence>
<feature type="transmembrane region" description="Helical" evidence="2">
    <location>
        <begin position="56"/>
        <end position="75"/>
    </location>
</feature>
<organism evidence="3 4">
    <name type="scientific">Streptomyces hokutonensis</name>
    <dbReference type="NCBI Taxonomy" id="1306990"/>
    <lineage>
        <taxon>Bacteria</taxon>
        <taxon>Bacillati</taxon>
        <taxon>Actinomycetota</taxon>
        <taxon>Actinomycetes</taxon>
        <taxon>Kitasatosporales</taxon>
        <taxon>Streptomycetaceae</taxon>
        <taxon>Streptomyces</taxon>
    </lineage>
</organism>
<sequence length="244" mass="26105">MSLTWSRFQQLVGGASLIGVLVAVSTGAPVWLTVLFAGGVLYALALIFITNPTGRTVAVTALAVATGIALTATLVHDHPNLARVESGQSAPTPSPTKQGQQSKPQLKVGGLKGGDAIPRCIRIGGTGTIPPGEQVWVGHTNDKDDSPNGNLMNLRQAKNITGKPGQWETVDDYWIGDTKDSRSFWIFVYELPDSAGNIIQQWWYPDGFSKEHKDWQATLNAPIGDVKPIASFKVTRTDNQGCAA</sequence>
<keyword evidence="4" id="KW-1185">Reference proteome</keyword>
<evidence type="ECO:0000256" key="1">
    <source>
        <dbReference type="SAM" id="MobiDB-lite"/>
    </source>
</evidence>
<dbReference type="Proteomes" id="UP001601303">
    <property type="component" value="Unassembled WGS sequence"/>
</dbReference>
<evidence type="ECO:0000313" key="3">
    <source>
        <dbReference type="EMBL" id="MFE9600882.1"/>
    </source>
</evidence>
<feature type="region of interest" description="Disordered" evidence="1">
    <location>
        <begin position="84"/>
        <end position="109"/>
    </location>
</feature>
<dbReference type="EMBL" id="JBIAHM010000007">
    <property type="protein sequence ID" value="MFE9600882.1"/>
    <property type="molecule type" value="Genomic_DNA"/>
</dbReference>
<protein>
    <submittedName>
        <fullName evidence="3">Uncharacterized protein</fullName>
    </submittedName>
</protein>
<keyword evidence="2" id="KW-0472">Membrane</keyword>
<name>A0ABW6M5X1_9ACTN</name>
<keyword evidence="2" id="KW-1133">Transmembrane helix</keyword>
<keyword evidence="2" id="KW-0812">Transmembrane</keyword>
<proteinExistence type="predicted"/>
<dbReference type="RefSeq" id="WP_388107697.1">
    <property type="nucleotide sequence ID" value="NZ_JBIAHM010000007.1"/>
</dbReference>
<accession>A0ABW6M5X1</accession>
<comment type="caution">
    <text evidence="3">The sequence shown here is derived from an EMBL/GenBank/DDBJ whole genome shotgun (WGS) entry which is preliminary data.</text>
</comment>
<evidence type="ECO:0000256" key="2">
    <source>
        <dbReference type="SAM" id="Phobius"/>
    </source>
</evidence>
<reference evidence="3 4" key="1">
    <citation type="submission" date="2024-10" db="EMBL/GenBank/DDBJ databases">
        <title>The Natural Products Discovery Center: Release of the First 8490 Sequenced Strains for Exploring Actinobacteria Biosynthetic Diversity.</title>
        <authorList>
            <person name="Kalkreuter E."/>
            <person name="Kautsar S.A."/>
            <person name="Yang D."/>
            <person name="Bader C.D."/>
            <person name="Teijaro C.N."/>
            <person name="Fluegel L."/>
            <person name="Davis C.M."/>
            <person name="Simpson J.R."/>
            <person name="Lauterbach L."/>
            <person name="Steele A.D."/>
            <person name="Gui C."/>
            <person name="Meng S."/>
            <person name="Li G."/>
            <person name="Viehrig K."/>
            <person name="Ye F."/>
            <person name="Su P."/>
            <person name="Kiefer A.F."/>
            <person name="Nichols A."/>
            <person name="Cepeda A.J."/>
            <person name="Yan W."/>
            <person name="Fan B."/>
            <person name="Jiang Y."/>
            <person name="Adhikari A."/>
            <person name="Zheng C.-J."/>
            <person name="Schuster L."/>
            <person name="Cowan T.M."/>
            <person name="Smanski M.J."/>
            <person name="Chevrette M.G."/>
            <person name="De Carvalho L.P.S."/>
            <person name="Shen B."/>
        </authorList>
    </citation>
    <scope>NUCLEOTIDE SEQUENCE [LARGE SCALE GENOMIC DNA]</scope>
    <source>
        <strain evidence="3 4">NPDC006488</strain>
    </source>
</reference>
<feature type="transmembrane region" description="Helical" evidence="2">
    <location>
        <begin position="30"/>
        <end position="49"/>
    </location>
</feature>
<feature type="compositionally biased region" description="Polar residues" evidence="1">
    <location>
        <begin position="86"/>
        <end position="104"/>
    </location>
</feature>